<organism evidence="1 2">
    <name type="scientific">Thanatephorus cucumeris (strain AG1-IA)</name>
    <name type="common">Rice sheath blight fungus</name>
    <name type="synonym">Rhizoctonia solani</name>
    <dbReference type="NCBI Taxonomy" id="983506"/>
    <lineage>
        <taxon>Eukaryota</taxon>
        <taxon>Fungi</taxon>
        <taxon>Dikarya</taxon>
        <taxon>Basidiomycota</taxon>
        <taxon>Agaricomycotina</taxon>
        <taxon>Agaricomycetes</taxon>
        <taxon>Cantharellales</taxon>
        <taxon>Ceratobasidiaceae</taxon>
        <taxon>Rhizoctonia</taxon>
        <taxon>Rhizoctonia solani AG-1</taxon>
    </lineage>
</organism>
<dbReference type="HOGENOM" id="CLU_1497223_0_0_1"/>
<proteinExistence type="predicted"/>
<sequence>MSRTSPVHYRLVLDRCSFALREGIFLLLSCSFPSSFTLAPPLEAGQLSFSRLLFIAPTDLVRPHLASLSRHYLYDLSIHCRPRLSAIPGRCMLHILRLFDTVSCISLYGHLRSANLRSSPIGLGLAASRTWFLRVASMNEFHFPVCSVYHSSRFCASCPTISTCTLPGYVNALRFRYKPP</sequence>
<dbReference type="AlphaFoldDB" id="L8WKI3"/>
<dbReference type="Proteomes" id="UP000011668">
    <property type="component" value="Unassembled WGS sequence"/>
</dbReference>
<protein>
    <submittedName>
        <fullName evidence="1">Uncharacterized protein</fullName>
    </submittedName>
</protein>
<gene>
    <name evidence="1" type="ORF">AG1IA_08667</name>
</gene>
<evidence type="ECO:0000313" key="1">
    <source>
        <dbReference type="EMBL" id="ELU37298.1"/>
    </source>
</evidence>
<name>L8WKI3_THACA</name>
<dbReference type="EMBL" id="AFRT01002733">
    <property type="protein sequence ID" value="ELU37298.1"/>
    <property type="molecule type" value="Genomic_DNA"/>
</dbReference>
<comment type="caution">
    <text evidence="1">The sequence shown here is derived from an EMBL/GenBank/DDBJ whole genome shotgun (WGS) entry which is preliminary data.</text>
</comment>
<accession>L8WKI3</accession>
<reference evidence="1 2" key="1">
    <citation type="journal article" date="2013" name="Nat. Commun.">
        <title>The evolution and pathogenic mechanisms of the rice sheath blight pathogen.</title>
        <authorList>
            <person name="Zheng A."/>
            <person name="Lin R."/>
            <person name="Xu L."/>
            <person name="Qin P."/>
            <person name="Tang C."/>
            <person name="Ai P."/>
            <person name="Zhang D."/>
            <person name="Liu Y."/>
            <person name="Sun Z."/>
            <person name="Feng H."/>
            <person name="Wang Y."/>
            <person name="Chen Y."/>
            <person name="Liang X."/>
            <person name="Fu R."/>
            <person name="Li Q."/>
            <person name="Zhang J."/>
            <person name="Yu X."/>
            <person name="Xie Z."/>
            <person name="Ding L."/>
            <person name="Guan P."/>
            <person name="Tang J."/>
            <person name="Liang Y."/>
            <person name="Wang S."/>
            <person name="Deng Q."/>
            <person name="Li S."/>
            <person name="Zhu J."/>
            <person name="Wang L."/>
            <person name="Liu H."/>
            <person name="Li P."/>
        </authorList>
    </citation>
    <scope>NUCLEOTIDE SEQUENCE [LARGE SCALE GENOMIC DNA]</scope>
    <source>
        <strain evidence="2">AG-1 IA</strain>
    </source>
</reference>
<keyword evidence="2" id="KW-1185">Reference proteome</keyword>
<evidence type="ECO:0000313" key="2">
    <source>
        <dbReference type="Proteomes" id="UP000011668"/>
    </source>
</evidence>